<gene>
    <name evidence="3" type="ORF">AMS66_15250</name>
</gene>
<dbReference type="Proteomes" id="UP000037688">
    <property type="component" value="Unassembled WGS sequence"/>
</dbReference>
<dbReference type="RefSeq" id="WP_053781587.1">
    <property type="nucleotide sequence ID" value="NZ_LITU01000059.1"/>
</dbReference>
<dbReference type="SUPFAM" id="SSF158791">
    <property type="entry name" value="MgtE N-terminal domain-like"/>
    <property type="match status" value="1"/>
</dbReference>
<proteinExistence type="predicted"/>
<evidence type="ECO:0000256" key="2">
    <source>
        <dbReference type="SAM" id="Phobius"/>
    </source>
</evidence>
<accession>A0A0M9BNN5</accession>
<evidence type="ECO:0000256" key="1">
    <source>
        <dbReference type="SAM" id="MobiDB-lite"/>
    </source>
</evidence>
<reference evidence="3 4" key="1">
    <citation type="submission" date="2015-08" db="EMBL/GenBank/DDBJ databases">
        <title>Draft genome sequence of cellulolytic and xylanolytic Paenibacillus sp. A59, isolated from a decaying forest soil from Patagonia, Argentina.</title>
        <authorList>
            <person name="Ghio S."/>
            <person name="Caceres A.M."/>
            <person name="Talia P."/>
            <person name="Grasso D."/>
            <person name="Campos E."/>
        </authorList>
    </citation>
    <scope>NUCLEOTIDE SEQUENCE [LARGE SCALE GENOMIC DNA]</scope>
    <source>
        <strain evidence="3 4">A59</strain>
    </source>
</reference>
<comment type="caution">
    <text evidence="3">The sequence shown here is derived from an EMBL/GenBank/DDBJ whole genome shotgun (WGS) entry which is preliminary data.</text>
</comment>
<protein>
    <recommendedName>
        <fullName evidence="5">Magnesium transporter MgtE intracellular domain-containing protein</fullName>
    </recommendedName>
</protein>
<sequence length="297" mass="31578">MSQPNRVQSIGSRTPANSARTPLKTPNDKIKPEPAKSTSKTSTKKKSSGMGWLVALICIGATGAVALFLDPSVKDTVLHAVENAVGVRATPPAVSANPVSQAQTAPSGASSQAQQSVQSQATASTTSTVPAVPSTDHIAAAKDIARTYADMPPSKAAAVLVQLTDLEIVYAMTEMSTEQRAQIWSKMDPERVGSLSVQMKPRSVVTDRELALIQRKINKQNSDIASQSVQELVHTFSKMSSPSAAKLIQKLFQTDSAKTIDILKKMDVDTRASILTVMAGNSVMMDTAKQISQSFLK</sequence>
<organism evidence="3 4">
    <name type="scientific">Paenibacillus xylanivorans</name>
    <dbReference type="NCBI Taxonomy" id="1705561"/>
    <lineage>
        <taxon>Bacteria</taxon>
        <taxon>Bacillati</taxon>
        <taxon>Bacillota</taxon>
        <taxon>Bacilli</taxon>
        <taxon>Bacillales</taxon>
        <taxon>Paenibacillaceae</taxon>
        <taxon>Paenibacillus</taxon>
    </lineage>
</organism>
<feature type="region of interest" description="Disordered" evidence="1">
    <location>
        <begin position="1"/>
        <end position="45"/>
    </location>
</feature>
<dbReference type="EMBL" id="LITU01000059">
    <property type="protein sequence ID" value="KOY15968.1"/>
    <property type="molecule type" value="Genomic_DNA"/>
</dbReference>
<evidence type="ECO:0000313" key="3">
    <source>
        <dbReference type="EMBL" id="KOY15968.1"/>
    </source>
</evidence>
<evidence type="ECO:0000313" key="4">
    <source>
        <dbReference type="Proteomes" id="UP000037688"/>
    </source>
</evidence>
<evidence type="ECO:0008006" key="5">
    <source>
        <dbReference type="Google" id="ProtNLM"/>
    </source>
</evidence>
<keyword evidence="2" id="KW-0472">Membrane</keyword>
<dbReference type="AlphaFoldDB" id="A0A0M9BNN5"/>
<name>A0A0M9BNN5_9BACL</name>
<dbReference type="PATRIC" id="fig|1705561.3.peg.2995"/>
<feature type="region of interest" description="Disordered" evidence="1">
    <location>
        <begin position="91"/>
        <end position="130"/>
    </location>
</feature>
<feature type="compositionally biased region" description="Polar residues" evidence="1">
    <location>
        <begin position="1"/>
        <end position="20"/>
    </location>
</feature>
<dbReference type="OrthoDB" id="2666288at2"/>
<keyword evidence="2" id="KW-0812">Transmembrane</keyword>
<keyword evidence="4" id="KW-1185">Reference proteome</keyword>
<feature type="compositionally biased region" description="Low complexity" evidence="1">
    <location>
        <begin position="100"/>
        <end position="130"/>
    </location>
</feature>
<feature type="transmembrane region" description="Helical" evidence="2">
    <location>
        <begin position="50"/>
        <end position="69"/>
    </location>
</feature>
<keyword evidence="2" id="KW-1133">Transmembrane helix</keyword>